<keyword evidence="3" id="KW-1185">Reference proteome</keyword>
<protein>
    <submittedName>
        <fullName evidence="2">Uncharacterized protein</fullName>
    </submittedName>
</protein>
<evidence type="ECO:0000313" key="3">
    <source>
        <dbReference type="Proteomes" id="UP001054837"/>
    </source>
</evidence>
<comment type="caution">
    <text evidence="2">The sequence shown here is derived from an EMBL/GenBank/DDBJ whole genome shotgun (WGS) entry which is preliminary data.</text>
</comment>
<dbReference type="Proteomes" id="UP001054837">
    <property type="component" value="Unassembled WGS sequence"/>
</dbReference>
<name>A0AAV4S6V7_9ARAC</name>
<organism evidence="2 3">
    <name type="scientific">Caerostris darwini</name>
    <dbReference type="NCBI Taxonomy" id="1538125"/>
    <lineage>
        <taxon>Eukaryota</taxon>
        <taxon>Metazoa</taxon>
        <taxon>Ecdysozoa</taxon>
        <taxon>Arthropoda</taxon>
        <taxon>Chelicerata</taxon>
        <taxon>Arachnida</taxon>
        <taxon>Araneae</taxon>
        <taxon>Araneomorphae</taxon>
        <taxon>Entelegynae</taxon>
        <taxon>Araneoidea</taxon>
        <taxon>Araneidae</taxon>
        <taxon>Caerostris</taxon>
    </lineage>
</organism>
<evidence type="ECO:0000313" key="2">
    <source>
        <dbReference type="EMBL" id="GIY28821.1"/>
    </source>
</evidence>
<feature type="region of interest" description="Disordered" evidence="1">
    <location>
        <begin position="96"/>
        <end position="123"/>
    </location>
</feature>
<dbReference type="EMBL" id="BPLQ01007224">
    <property type="protein sequence ID" value="GIY28821.1"/>
    <property type="molecule type" value="Genomic_DNA"/>
</dbReference>
<evidence type="ECO:0000256" key="1">
    <source>
        <dbReference type="SAM" id="MobiDB-lite"/>
    </source>
</evidence>
<accession>A0AAV4S6V7</accession>
<gene>
    <name evidence="2" type="ORF">CDAR_609271</name>
</gene>
<proteinExistence type="predicted"/>
<dbReference type="AlphaFoldDB" id="A0AAV4S6V7"/>
<sequence length="138" mass="16001">MEKKNFCSVLLRSLEPDSFNSDILSTAYQAAPYLPYKLVSDVEEQIPQRRGANATRIKWTLFREFILAVFPLNCAAEYIISEISLLPSHHYSYTNCPDHKERKRSTQDEGYMGGEGPIRFPINEKEKKKELTKDLRDL</sequence>
<feature type="compositionally biased region" description="Basic and acidic residues" evidence="1">
    <location>
        <begin position="97"/>
        <end position="107"/>
    </location>
</feature>
<reference evidence="2 3" key="1">
    <citation type="submission" date="2021-06" db="EMBL/GenBank/DDBJ databases">
        <title>Caerostris darwini draft genome.</title>
        <authorList>
            <person name="Kono N."/>
            <person name="Arakawa K."/>
        </authorList>
    </citation>
    <scope>NUCLEOTIDE SEQUENCE [LARGE SCALE GENOMIC DNA]</scope>
</reference>